<name>A0A415ETL8_ENTCA</name>
<evidence type="ECO:0000313" key="1">
    <source>
        <dbReference type="EMBL" id="RHK06648.1"/>
    </source>
</evidence>
<reference evidence="1 2" key="1">
    <citation type="submission" date="2018-08" db="EMBL/GenBank/DDBJ databases">
        <title>A genome reference for cultivated species of the human gut microbiota.</title>
        <authorList>
            <person name="Zou Y."/>
            <person name="Xue W."/>
            <person name="Luo G."/>
        </authorList>
    </citation>
    <scope>NUCLEOTIDE SEQUENCE [LARGE SCALE GENOMIC DNA]</scope>
    <source>
        <strain evidence="1 2">AF48-16</strain>
    </source>
</reference>
<organism evidence="1 2">
    <name type="scientific">Enterococcus casseliflavus</name>
    <name type="common">Enterococcus flavescens</name>
    <dbReference type="NCBI Taxonomy" id="37734"/>
    <lineage>
        <taxon>Bacteria</taxon>
        <taxon>Bacillati</taxon>
        <taxon>Bacillota</taxon>
        <taxon>Bacilli</taxon>
        <taxon>Lactobacillales</taxon>
        <taxon>Enterococcaceae</taxon>
        <taxon>Enterococcus</taxon>
    </lineage>
</organism>
<sequence length="75" mass="8944">MEKSHIENKKNTANVFETLHFSKNVHRNQALFLAPFIDEVVRFNIAKKLTYCYRTFFSLTFRTKKGVQMNDKDSR</sequence>
<comment type="caution">
    <text evidence="1">The sequence shown here is derived from an EMBL/GenBank/DDBJ whole genome shotgun (WGS) entry which is preliminary data.</text>
</comment>
<protein>
    <submittedName>
        <fullName evidence="1">Uncharacterized protein</fullName>
    </submittedName>
</protein>
<accession>A0A415ETL8</accession>
<proteinExistence type="predicted"/>
<dbReference type="Proteomes" id="UP000286288">
    <property type="component" value="Unassembled WGS sequence"/>
</dbReference>
<dbReference type="AlphaFoldDB" id="A0A415ETL8"/>
<evidence type="ECO:0000313" key="2">
    <source>
        <dbReference type="Proteomes" id="UP000286288"/>
    </source>
</evidence>
<dbReference type="EMBL" id="QRMZ01000008">
    <property type="protein sequence ID" value="RHK06648.1"/>
    <property type="molecule type" value="Genomic_DNA"/>
</dbReference>
<gene>
    <name evidence="1" type="ORF">DW084_07205</name>
</gene>